<dbReference type="Pfam" id="PF02384">
    <property type="entry name" value="N6_Mtase"/>
    <property type="match status" value="1"/>
</dbReference>
<dbReference type="STRING" id="766136.BHF68_10850"/>
<evidence type="ECO:0000259" key="7">
    <source>
        <dbReference type="Pfam" id="PF12728"/>
    </source>
</evidence>
<dbReference type="InterPro" id="IPR041657">
    <property type="entry name" value="HTH_17"/>
</dbReference>
<dbReference type="EC" id="2.1.1.72" evidence="1"/>
<dbReference type="GO" id="GO:0003677">
    <property type="term" value="F:DNA binding"/>
    <property type="evidence" value="ECO:0007669"/>
    <property type="project" value="InterPro"/>
</dbReference>
<dbReference type="PROSITE" id="PS00092">
    <property type="entry name" value="N6_MTASE"/>
    <property type="match status" value="1"/>
</dbReference>
<dbReference type="GO" id="GO:0008170">
    <property type="term" value="F:N-methyltransferase activity"/>
    <property type="evidence" value="ECO:0007669"/>
    <property type="project" value="InterPro"/>
</dbReference>
<evidence type="ECO:0000256" key="5">
    <source>
        <dbReference type="ARBA" id="ARBA00047942"/>
    </source>
</evidence>
<dbReference type="EMBL" id="MIJE01000034">
    <property type="protein sequence ID" value="OEF95884.1"/>
    <property type="molecule type" value="Genomic_DNA"/>
</dbReference>
<dbReference type="InterPro" id="IPR025931">
    <property type="entry name" value="TaqI_C"/>
</dbReference>
<dbReference type="Pfam" id="PF12728">
    <property type="entry name" value="HTH_17"/>
    <property type="match status" value="1"/>
</dbReference>
<feature type="domain" description="DNA methylase adenine-specific" evidence="6">
    <location>
        <begin position="193"/>
        <end position="423"/>
    </location>
</feature>
<dbReference type="SUPFAM" id="SSF53335">
    <property type="entry name" value="S-adenosyl-L-methionine-dependent methyltransferases"/>
    <property type="match status" value="1"/>
</dbReference>
<keyword evidence="2" id="KW-0489">Methyltransferase</keyword>
<feature type="domain" description="TaqI-like C-terminal specificity" evidence="8">
    <location>
        <begin position="498"/>
        <end position="610"/>
    </location>
</feature>
<dbReference type="InterPro" id="IPR050953">
    <property type="entry name" value="N4_N6_ade-DNA_methylase"/>
</dbReference>
<dbReference type="InterPro" id="IPR003356">
    <property type="entry name" value="DNA_methylase_A-5"/>
</dbReference>
<dbReference type="Pfam" id="PF12950">
    <property type="entry name" value="TaqI_C"/>
    <property type="match status" value="1"/>
</dbReference>
<keyword evidence="10" id="KW-1185">Reference proteome</keyword>
<dbReference type="GO" id="GO:0009307">
    <property type="term" value="P:DNA restriction-modification system"/>
    <property type="evidence" value="ECO:0007669"/>
    <property type="project" value="UniProtKB-KW"/>
</dbReference>
<evidence type="ECO:0000313" key="9">
    <source>
        <dbReference type="EMBL" id="OEF95884.1"/>
    </source>
</evidence>
<dbReference type="GO" id="GO:0009007">
    <property type="term" value="F:site-specific DNA-methyltransferase (adenine-specific) activity"/>
    <property type="evidence" value="ECO:0007669"/>
    <property type="project" value="UniProtKB-EC"/>
</dbReference>
<dbReference type="CDD" id="cd02440">
    <property type="entry name" value="AdoMet_MTases"/>
    <property type="match status" value="1"/>
</dbReference>
<name>A0A1E5FZ78_9FIRM</name>
<evidence type="ECO:0000256" key="4">
    <source>
        <dbReference type="ARBA" id="ARBA00022747"/>
    </source>
</evidence>
<reference evidence="9 10" key="1">
    <citation type="submission" date="2016-09" db="EMBL/GenBank/DDBJ databases">
        <title>Draft genome sequence for the type strain of Desulfuribacillus alkaliarsenatis AHT28, an obligately anaerobic, sulfidogenic bacterium isolated from Russian soda lake sediments.</title>
        <authorList>
            <person name="Abin C.A."/>
            <person name="Hollibaugh J.T."/>
        </authorList>
    </citation>
    <scope>NUCLEOTIDE SEQUENCE [LARGE SCALE GENOMIC DNA]</scope>
    <source>
        <strain evidence="9 10">AHT28</strain>
    </source>
</reference>
<proteinExistence type="predicted"/>
<dbReference type="Gene3D" id="1.10.1660.10">
    <property type="match status" value="1"/>
</dbReference>
<accession>A0A1E5FZ78</accession>
<dbReference type="Gene3D" id="3.40.50.150">
    <property type="entry name" value="Vaccinia Virus protein VP39"/>
    <property type="match status" value="1"/>
</dbReference>
<protein>
    <recommendedName>
        <fullName evidence="1">site-specific DNA-methyltransferase (adenine-specific)</fullName>
        <ecNumber evidence="1">2.1.1.72</ecNumber>
    </recommendedName>
</protein>
<feature type="domain" description="Helix-turn-helix" evidence="7">
    <location>
        <begin position="9"/>
        <end position="53"/>
    </location>
</feature>
<evidence type="ECO:0000313" key="10">
    <source>
        <dbReference type="Proteomes" id="UP000094296"/>
    </source>
</evidence>
<dbReference type="REBASE" id="172353">
    <property type="entry name" value="M.DalAHT28ORF10850P"/>
</dbReference>
<dbReference type="InterPro" id="IPR029063">
    <property type="entry name" value="SAM-dependent_MTases_sf"/>
</dbReference>
<dbReference type="Proteomes" id="UP000094296">
    <property type="component" value="Unassembled WGS sequence"/>
</dbReference>
<evidence type="ECO:0000256" key="3">
    <source>
        <dbReference type="ARBA" id="ARBA00022679"/>
    </source>
</evidence>
<dbReference type="PRINTS" id="PR00507">
    <property type="entry name" value="N12N6MTFRASE"/>
</dbReference>
<gene>
    <name evidence="9" type="ORF">BHF68_10850</name>
</gene>
<comment type="caution">
    <text evidence="9">The sequence shown here is derived from an EMBL/GenBank/DDBJ whole genome shotgun (WGS) entry which is preliminary data.</text>
</comment>
<dbReference type="PANTHER" id="PTHR33841">
    <property type="entry name" value="DNA METHYLTRANSFERASE YEEA-RELATED"/>
    <property type="match status" value="1"/>
</dbReference>
<comment type="catalytic activity">
    <reaction evidence="5">
        <text>a 2'-deoxyadenosine in DNA + S-adenosyl-L-methionine = an N(6)-methyl-2'-deoxyadenosine in DNA + S-adenosyl-L-homocysteine + H(+)</text>
        <dbReference type="Rhea" id="RHEA:15197"/>
        <dbReference type="Rhea" id="RHEA-COMP:12418"/>
        <dbReference type="Rhea" id="RHEA-COMP:12419"/>
        <dbReference type="ChEBI" id="CHEBI:15378"/>
        <dbReference type="ChEBI" id="CHEBI:57856"/>
        <dbReference type="ChEBI" id="CHEBI:59789"/>
        <dbReference type="ChEBI" id="CHEBI:90615"/>
        <dbReference type="ChEBI" id="CHEBI:90616"/>
        <dbReference type="EC" id="2.1.1.72"/>
    </reaction>
</comment>
<organism evidence="9 10">
    <name type="scientific">Desulfuribacillus alkaliarsenatis</name>
    <dbReference type="NCBI Taxonomy" id="766136"/>
    <lineage>
        <taxon>Bacteria</taxon>
        <taxon>Bacillati</taxon>
        <taxon>Bacillota</taxon>
        <taxon>Desulfuribacillia</taxon>
        <taxon>Desulfuribacillales</taxon>
        <taxon>Desulfuribacillaceae</taxon>
        <taxon>Desulfuribacillus</taxon>
    </lineage>
</organism>
<sequence>MKKTIETISIDEVCNILSISKATVRNWMHTGKISVVENDEGNLQFAKNEILRLKSQIDDGSIKLLQSRRNKGAVKGHFVATEYVSYKPYIDLAKQIISWVNSEPRLTSSNYDSTHLIRLVLLEVAFKFLRDRVVTHNNNNLKHAIQTLSENLSSLKLSPEVQQLLENVKNLEIPYIEGEDFLGLLYMALSQLGERKRKGSYYTPVHITDILAERALEQFIKNAEATDSIEIIDPCCGSGNFLIRLYLLLKKKNISARLSGFDIDPIATAIATINMFLIMGFPASEKVNRSLMLEAGKINFMIETIDTLDFTSDKSYDLIIGNPPWGYHFSKRELTELKQRYQAYSGSVESSCLFIEWAIANLRQNGVLGFVLPESILNVTSHMKIRELLLTNTRLDDIEQTSKRFSNVYSSVITLVATRSTNNKNTNNISNITQVRYLENPHYIINIATSCQENEIVQHMKQKPGNLYLAGNASFGLGIVTGNNKRHLHKTCPPLGEVILNGTAINKYQIIEEELFIEYAPTKYQQVAPESIYRAPEKLIYRFINKKLIFSYDNRQRLTLNSANIVIPELPGYDMKYVLAILNARATQFYYTCSFSSVKVLRKYIEDLPIPVCNDGKQTAIVSLVNHLLAENEKKQRDKIDNAAVVTEIFEEIDRHIMELFQLTQQQQALIKDKIKG</sequence>
<evidence type="ECO:0000259" key="6">
    <source>
        <dbReference type="Pfam" id="PF02384"/>
    </source>
</evidence>
<evidence type="ECO:0000256" key="2">
    <source>
        <dbReference type="ARBA" id="ARBA00022603"/>
    </source>
</evidence>
<dbReference type="RefSeq" id="WP_069644156.1">
    <property type="nucleotide sequence ID" value="NZ_MIJE01000034.1"/>
</dbReference>
<dbReference type="PANTHER" id="PTHR33841:SF1">
    <property type="entry name" value="DNA METHYLTRANSFERASE A"/>
    <property type="match status" value="1"/>
</dbReference>
<keyword evidence="3" id="KW-0808">Transferase</keyword>
<evidence type="ECO:0000259" key="8">
    <source>
        <dbReference type="Pfam" id="PF12950"/>
    </source>
</evidence>
<dbReference type="GO" id="GO:0032259">
    <property type="term" value="P:methylation"/>
    <property type="evidence" value="ECO:0007669"/>
    <property type="project" value="UniProtKB-KW"/>
</dbReference>
<evidence type="ECO:0000256" key="1">
    <source>
        <dbReference type="ARBA" id="ARBA00011900"/>
    </source>
</evidence>
<dbReference type="AlphaFoldDB" id="A0A1E5FZ78"/>
<keyword evidence="4" id="KW-0680">Restriction system</keyword>
<dbReference type="InterPro" id="IPR002052">
    <property type="entry name" value="DNA_methylase_N6_adenine_CS"/>
</dbReference>